<feature type="compositionally biased region" description="Polar residues" evidence="14">
    <location>
        <begin position="133"/>
        <end position="145"/>
    </location>
</feature>
<dbReference type="PANTHER" id="PTHR11830">
    <property type="entry name" value="40S RIBOSOMAL PROTEIN S3A"/>
    <property type="match status" value="1"/>
</dbReference>
<evidence type="ECO:0000256" key="14">
    <source>
        <dbReference type="SAM" id="MobiDB-lite"/>
    </source>
</evidence>
<keyword evidence="8" id="KW-0645">Protease</keyword>
<feature type="region of interest" description="Disordered" evidence="14">
    <location>
        <begin position="169"/>
        <end position="268"/>
    </location>
</feature>
<feature type="compositionally biased region" description="Basic and acidic residues" evidence="14">
    <location>
        <begin position="197"/>
        <end position="208"/>
    </location>
</feature>
<evidence type="ECO:0000256" key="8">
    <source>
        <dbReference type="ARBA" id="ARBA00022670"/>
    </source>
</evidence>
<dbReference type="InterPro" id="IPR001394">
    <property type="entry name" value="Peptidase_C19_UCH"/>
</dbReference>
<comment type="similarity">
    <text evidence="4">Belongs to the peptidase C19 family.</text>
</comment>
<dbReference type="InterPro" id="IPR028889">
    <property type="entry name" value="USP"/>
</dbReference>
<keyword evidence="13" id="KW-0862">Zinc</keyword>
<feature type="compositionally biased region" description="Basic and acidic residues" evidence="14">
    <location>
        <begin position="244"/>
        <end position="253"/>
    </location>
</feature>
<evidence type="ECO:0000313" key="16">
    <source>
        <dbReference type="EMBL" id="MDE52393.1"/>
    </source>
</evidence>
<dbReference type="GO" id="GO:0005813">
    <property type="term" value="C:centrosome"/>
    <property type="evidence" value="ECO:0007669"/>
    <property type="project" value="UniProtKB-SubCell"/>
</dbReference>
<gene>
    <name evidence="16" type="primary">CYLD_0</name>
    <name evidence="16" type="ORF">g.15398</name>
</gene>
<feature type="compositionally biased region" description="Low complexity" evidence="14">
    <location>
        <begin position="228"/>
        <end position="243"/>
    </location>
</feature>
<dbReference type="GO" id="GO:0046872">
    <property type="term" value="F:metal ion binding"/>
    <property type="evidence" value="ECO:0007669"/>
    <property type="project" value="UniProtKB-KW"/>
</dbReference>
<feature type="region of interest" description="Disordered" evidence="14">
    <location>
        <begin position="93"/>
        <end position="152"/>
    </location>
</feature>
<dbReference type="EC" id="3.4.19.12" evidence="5"/>
<dbReference type="GO" id="GO:0016579">
    <property type="term" value="P:protein deubiquitination"/>
    <property type="evidence" value="ECO:0007669"/>
    <property type="project" value="InterPro"/>
</dbReference>
<evidence type="ECO:0000256" key="7">
    <source>
        <dbReference type="ARBA" id="ARBA00022553"/>
    </source>
</evidence>
<keyword evidence="9" id="KW-0479">Metal-binding</keyword>
<keyword evidence="7" id="KW-0597">Phosphoprotein</keyword>
<evidence type="ECO:0000256" key="1">
    <source>
        <dbReference type="ARBA" id="ARBA00000707"/>
    </source>
</evidence>
<reference evidence="16" key="1">
    <citation type="submission" date="2018-10" db="EMBL/GenBank/DDBJ databases">
        <title>Transcriptome assembly of Aceria tosichella (Wheat curl mite) Type 2.</title>
        <authorList>
            <person name="Scully E.D."/>
            <person name="Geib S.M."/>
            <person name="Palmer N.A."/>
            <person name="Gupta A.K."/>
            <person name="Sarath G."/>
            <person name="Tatineni S."/>
        </authorList>
    </citation>
    <scope>NUCLEOTIDE SEQUENCE</scope>
    <source>
        <strain evidence="16">LincolnNE</strain>
    </source>
</reference>
<evidence type="ECO:0000259" key="15">
    <source>
        <dbReference type="PROSITE" id="PS50235"/>
    </source>
</evidence>
<comment type="subcellular location">
    <subcellularLocation>
        <location evidence="2">Cytoplasm</location>
        <location evidence="2">Cytoskeleton</location>
        <location evidence="2">Microtubule organizing center</location>
        <location evidence="2">Centrosome</location>
    </subcellularLocation>
    <subcellularLocation>
        <location evidence="3">Cytoplasm</location>
        <location evidence="3">Perinuclear region</location>
    </subcellularLocation>
</comment>
<dbReference type="InterPro" id="IPR036859">
    <property type="entry name" value="CAP-Gly_dom_sf"/>
</dbReference>
<dbReference type="Pfam" id="PF00443">
    <property type="entry name" value="UCH"/>
    <property type="match status" value="1"/>
</dbReference>
<evidence type="ECO:0000256" key="5">
    <source>
        <dbReference type="ARBA" id="ARBA00012759"/>
    </source>
</evidence>
<evidence type="ECO:0000256" key="13">
    <source>
        <dbReference type="ARBA" id="ARBA00022833"/>
    </source>
</evidence>
<dbReference type="GO" id="GO:0004843">
    <property type="term" value="F:cysteine-type deubiquitinase activity"/>
    <property type="evidence" value="ECO:0007669"/>
    <property type="project" value="UniProtKB-EC"/>
</dbReference>
<dbReference type="Gene3D" id="3.90.70.10">
    <property type="entry name" value="Cysteine proteinases"/>
    <property type="match status" value="1"/>
</dbReference>
<dbReference type="Gene3D" id="2.30.30.190">
    <property type="entry name" value="CAP Gly-rich-like domain"/>
    <property type="match status" value="1"/>
</dbReference>
<evidence type="ECO:0000256" key="9">
    <source>
        <dbReference type="ARBA" id="ARBA00022723"/>
    </source>
</evidence>
<sequence>MTEHNSSTYDHHDDRPALSMDERIVWISDNGPEYGNVRWLGKLPDLGKEWMAGVQFDNPVGSGTGLYKDRQLFVTPLNHASLVPVIGLLKASDFDGPPQPPPPPSRSGSTSSKLIYFNDSPSPPRLMDDIDSRYNTQSSHTSSNQRNDERTDLNDAYSLFLDQMERSDRDDVYSHHPRRQQALKPTQGRVRHIPIILERDKNSNDHKSIGFPHTQSDTVHRPIPRATSDSIQQSASSRSSSSRIDADHHRDVDITPAMKQLALNDRGRPTSYIGSRSVQLLTSPSLPPPALVVAPDDENPAATLENLLGKSRGIQGHNNSCYLDATLFAMYSSTSLFDPLLLRPPNQDDISEYREIQRILREQIVRPLRTEYFVSADQVMVFRTMLERSSSVEGLTDEEKDPEEFLSLLLGQILKAEPYLKLSSGLESFFYQLIVDKDENVIIPTVQDLFHQSFVGGTVRLREIPPCLLMQMPRFGRQYKMYSRIMPSLRLDITDILESAPRSCGHRGKDCDNLARYECKGCLNDRSNTRLLSATYCHNCFRSKHFGKSHKTGIEDHDKTKTLLNMMPTDAIMRYSNKLSNTKNREIPRICMELFAILCIETSHYVCFVKCGHAPDAPWCFFDSMADRKGEQDGYNIPEVILFDEFAFWTSDNGISYLLNHRDDKLLPEMARRLICDAYLCLYQYNEPTTHR</sequence>
<organism evidence="16">
    <name type="scientific">Aceria tosichella</name>
    <name type="common">wheat curl mite</name>
    <dbReference type="NCBI Taxonomy" id="561515"/>
    <lineage>
        <taxon>Eukaryota</taxon>
        <taxon>Metazoa</taxon>
        <taxon>Ecdysozoa</taxon>
        <taxon>Arthropoda</taxon>
        <taxon>Chelicerata</taxon>
        <taxon>Arachnida</taxon>
        <taxon>Acari</taxon>
        <taxon>Acariformes</taxon>
        <taxon>Trombidiformes</taxon>
        <taxon>Prostigmata</taxon>
        <taxon>Eupodina</taxon>
        <taxon>Eriophyoidea</taxon>
        <taxon>Eriophyidae</taxon>
        <taxon>Eriophyinae</taxon>
        <taxon>Aceriini</taxon>
        <taxon>Aceria</taxon>
    </lineage>
</organism>
<dbReference type="InterPro" id="IPR000938">
    <property type="entry name" value="CAP-Gly_domain"/>
</dbReference>
<evidence type="ECO:0000256" key="2">
    <source>
        <dbReference type="ARBA" id="ARBA00004300"/>
    </source>
</evidence>
<evidence type="ECO:0000256" key="11">
    <source>
        <dbReference type="ARBA" id="ARBA00022801"/>
    </source>
</evidence>
<name>A0A6G1SR76_9ACAR</name>
<feature type="domain" description="USP" evidence="15">
    <location>
        <begin position="312"/>
        <end position="653"/>
    </location>
</feature>
<evidence type="ECO:0000256" key="3">
    <source>
        <dbReference type="ARBA" id="ARBA00004556"/>
    </source>
</evidence>
<dbReference type="InterPro" id="IPR038765">
    <property type="entry name" value="Papain-like_cys_pep_sf"/>
</dbReference>
<proteinExistence type="inferred from homology"/>
<dbReference type="GO" id="GO:0048471">
    <property type="term" value="C:perinuclear region of cytoplasm"/>
    <property type="evidence" value="ECO:0007669"/>
    <property type="project" value="UniProtKB-SubCell"/>
</dbReference>
<evidence type="ECO:0000256" key="6">
    <source>
        <dbReference type="ARBA" id="ARBA00022490"/>
    </source>
</evidence>
<keyword evidence="6" id="KW-0963">Cytoplasm</keyword>
<dbReference type="PROSITE" id="PS50235">
    <property type="entry name" value="USP_3"/>
    <property type="match status" value="1"/>
</dbReference>
<keyword evidence="12" id="KW-0788">Thiol protease</keyword>
<dbReference type="SMART" id="SM01052">
    <property type="entry name" value="CAP_GLY"/>
    <property type="match status" value="1"/>
</dbReference>
<protein>
    <recommendedName>
        <fullName evidence="5">ubiquitinyl hydrolase 1</fullName>
        <ecNumber evidence="5">3.4.19.12</ecNumber>
    </recommendedName>
</protein>
<accession>A0A6G1SR76</accession>
<dbReference type="Pfam" id="PF01302">
    <property type="entry name" value="CAP_GLY"/>
    <property type="match status" value="1"/>
</dbReference>
<dbReference type="SUPFAM" id="SSF74924">
    <property type="entry name" value="Cap-Gly domain"/>
    <property type="match status" value="1"/>
</dbReference>
<dbReference type="GO" id="GO:0006508">
    <property type="term" value="P:proteolysis"/>
    <property type="evidence" value="ECO:0007669"/>
    <property type="project" value="UniProtKB-KW"/>
</dbReference>
<comment type="catalytic activity">
    <reaction evidence="1">
        <text>Thiol-dependent hydrolysis of ester, thioester, amide, peptide and isopeptide bonds formed by the C-terminal Gly of ubiquitin (a 76-residue protein attached to proteins as an intracellular targeting signal).</text>
        <dbReference type="EC" id="3.4.19.12"/>
    </reaction>
</comment>
<evidence type="ECO:0000256" key="4">
    <source>
        <dbReference type="ARBA" id="ARBA00009085"/>
    </source>
</evidence>
<keyword evidence="11 16" id="KW-0378">Hydrolase</keyword>
<dbReference type="AlphaFoldDB" id="A0A6G1SR76"/>
<evidence type="ECO:0000256" key="10">
    <source>
        <dbReference type="ARBA" id="ARBA00022786"/>
    </source>
</evidence>
<keyword evidence="10" id="KW-0833">Ubl conjugation pathway</keyword>
<dbReference type="EMBL" id="GGYP01007622">
    <property type="protein sequence ID" value="MDE52393.1"/>
    <property type="molecule type" value="Transcribed_RNA"/>
</dbReference>
<evidence type="ECO:0000256" key="12">
    <source>
        <dbReference type="ARBA" id="ARBA00022807"/>
    </source>
</evidence>
<dbReference type="SUPFAM" id="SSF54001">
    <property type="entry name" value="Cysteine proteinases"/>
    <property type="match status" value="1"/>
</dbReference>